<dbReference type="PANTHER" id="PTHR39330:SF1">
    <property type="entry name" value="ETHANOLAMINE AMMONIA-LYASE SMALL SUBUNIT"/>
    <property type="match status" value="1"/>
</dbReference>
<dbReference type="Gene3D" id="1.10.30.40">
    <property type="entry name" value="Ethanolamine ammonia-lyase light chain (EutC), N-terminal domain"/>
    <property type="match status" value="1"/>
</dbReference>
<dbReference type="GO" id="GO:0031471">
    <property type="term" value="C:ethanolamine degradation polyhedral organelle"/>
    <property type="evidence" value="ECO:0007669"/>
    <property type="project" value="UniProtKB-UniRule"/>
</dbReference>
<dbReference type="Pfam" id="PF05985">
    <property type="entry name" value="EutC"/>
    <property type="match status" value="1"/>
</dbReference>
<dbReference type="PIRSF" id="PIRSF018982">
    <property type="entry name" value="EutC"/>
    <property type="match status" value="1"/>
</dbReference>
<reference evidence="6 7" key="1">
    <citation type="submission" date="2015-03" db="EMBL/GenBank/DDBJ databases">
        <authorList>
            <person name="Murphy D."/>
        </authorList>
    </citation>
    <scope>NUCLEOTIDE SEQUENCE [LARGE SCALE GENOMIC DNA]</scope>
    <source>
        <strain evidence="6 7">BR165/97</strain>
    </source>
</reference>
<feature type="binding site" evidence="5">
    <location>
        <position position="183"/>
    </location>
    <ligand>
        <name>adenosylcob(III)alamin</name>
        <dbReference type="ChEBI" id="CHEBI:18408"/>
    </ligand>
</feature>
<dbReference type="GO" id="GO:0031419">
    <property type="term" value="F:cobalamin binding"/>
    <property type="evidence" value="ECO:0007669"/>
    <property type="project" value="UniProtKB-UniRule"/>
</dbReference>
<gene>
    <name evidence="6" type="primary">eutC_1</name>
    <name evidence="5" type="synonym">eutC</name>
    <name evidence="6" type="ORF">ERS008530_02844</name>
</gene>
<dbReference type="PANTHER" id="PTHR39330">
    <property type="entry name" value="ETHANOLAMINE AMMONIA-LYASE LIGHT CHAIN"/>
    <property type="match status" value="1"/>
</dbReference>
<name>A0A0T9MFZ0_YERIN</name>
<evidence type="ECO:0000256" key="1">
    <source>
        <dbReference type="ARBA" id="ARBA00022628"/>
    </source>
</evidence>
<dbReference type="InterPro" id="IPR042251">
    <property type="entry name" value="EutC_C"/>
</dbReference>
<comment type="subcellular location">
    <subcellularLocation>
        <location evidence="5">Bacterial microcompartment</location>
    </subcellularLocation>
</comment>
<dbReference type="Gene3D" id="3.40.50.11240">
    <property type="entry name" value="Ethanolamine ammonia-lyase light chain (EutC)"/>
    <property type="match status" value="1"/>
</dbReference>
<dbReference type="InterPro" id="IPR042255">
    <property type="entry name" value="EutC_N"/>
</dbReference>
<dbReference type="GO" id="GO:0009350">
    <property type="term" value="C:ethanolamine ammonia-lyase complex"/>
    <property type="evidence" value="ECO:0007669"/>
    <property type="project" value="UniProtKB-UniRule"/>
</dbReference>
<sequence>MSGNEIITGVLHRNSWAVLRQFTAARIALGRTGASLPTEELLKFGLAHAQARDAVHQPFISEDLANQLADSGLQTLTVNSAAPDRATYLRRPDLGRKLSSQSREQLCAWPDKQADILLVIGDGLSSKAVHRQAIPLVMALRPYLQTLGLSLAPIVLAHQSRVALGDDAGECLQAKAVVMLIGERPGLSSPDSLGIYMTWGPNTRRLESERNCISNIRPEGLDYPQAAFKLAWLLEQSFQRRLSGVQLKDESDNPALHVRVTPTDLTGNHVRFLS</sequence>
<evidence type="ECO:0000256" key="5">
    <source>
        <dbReference type="HAMAP-Rule" id="MF_00601"/>
    </source>
</evidence>
<dbReference type="OrthoDB" id="114248at2"/>
<comment type="catalytic activity">
    <reaction evidence="5">
        <text>ethanolamine = acetaldehyde + NH4(+)</text>
        <dbReference type="Rhea" id="RHEA:15313"/>
        <dbReference type="ChEBI" id="CHEBI:15343"/>
        <dbReference type="ChEBI" id="CHEBI:28938"/>
        <dbReference type="ChEBI" id="CHEBI:57603"/>
        <dbReference type="EC" id="4.3.1.7"/>
    </reaction>
</comment>
<dbReference type="EMBL" id="CPZJ01000012">
    <property type="protein sequence ID" value="CNG06789.1"/>
    <property type="molecule type" value="Genomic_DNA"/>
</dbReference>
<dbReference type="GO" id="GO:0008851">
    <property type="term" value="F:ethanolamine ammonia-lyase activity"/>
    <property type="evidence" value="ECO:0007669"/>
    <property type="project" value="UniProtKB-UniRule"/>
</dbReference>
<feature type="binding site" evidence="5">
    <location>
        <position position="162"/>
    </location>
    <ligand>
        <name>adenosylcob(III)alamin</name>
        <dbReference type="ChEBI" id="CHEBI:18408"/>
    </ligand>
</feature>
<keyword evidence="4 5" id="KW-1283">Bacterial microcompartment</keyword>
<dbReference type="EC" id="4.3.1.7" evidence="5"/>
<feature type="binding site" evidence="5">
    <location>
        <position position="212"/>
    </location>
    <ligand>
        <name>adenosylcob(III)alamin</name>
        <dbReference type="ChEBI" id="CHEBI:18408"/>
    </ligand>
</feature>
<dbReference type="UniPathway" id="UPA00560"/>
<dbReference type="AlphaFoldDB" id="A0A0T9MFZ0"/>
<dbReference type="InterPro" id="IPR009246">
    <property type="entry name" value="EutC"/>
</dbReference>
<proteinExistence type="inferred from homology"/>
<protein>
    <recommendedName>
        <fullName evidence="5">Ethanolamine ammonia-lyase small subunit</fullName>
        <shortName evidence="5">EAL small subunit</shortName>
        <ecNumber evidence="5">4.3.1.7</ecNumber>
    </recommendedName>
</protein>
<keyword evidence="3 5" id="KW-0170">Cobalt</keyword>
<evidence type="ECO:0000313" key="6">
    <source>
        <dbReference type="EMBL" id="CNG06789.1"/>
    </source>
</evidence>
<comment type="function">
    <text evidence="5">Catalyzes the deamination of various vicinal amino-alcohols to oxo compounds. Allows this organism to utilize ethanolamine as the sole source of nitrogen and carbon in the presence of external vitamin B12.</text>
</comment>
<dbReference type="NCBIfam" id="NF003971">
    <property type="entry name" value="PRK05465.1"/>
    <property type="match status" value="1"/>
</dbReference>
<accession>A0A0T9MFZ0</accession>
<dbReference type="Proteomes" id="UP000038750">
    <property type="component" value="Unassembled WGS sequence"/>
</dbReference>
<dbReference type="GO" id="GO:0006520">
    <property type="term" value="P:amino acid metabolic process"/>
    <property type="evidence" value="ECO:0007669"/>
    <property type="project" value="InterPro"/>
</dbReference>
<dbReference type="eggNOG" id="COG4302">
    <property type="taxonomic scope" value="Bacteria"/>
</dbReference>
<evidence type="ECO:0000256" key="4">
    <source>
        <dbReference type="ARBA" id="ARBA00024446"/>
    </source>
</evidence>
<evidence type="ECO:0000256" key="3">
    <source>
        <dbReference type="ARBA" id="ARBA00023285"/>
    </source>
</evidence>
<dbReference type="RefSeq" id="WP_050073873.1">
    <property type="nucleotide sequence ID" value="NZ_CPZJ01000012.1"/>
</dbReference>
<keyword evidence="1 5" id="KW-0846">Cobalamin</keyword>
<evidence type="ECO:0000256" key="2">
    <source>
        <dbReference type="ARBA" id="ARBA00023239"/>
    </source>
</evidence>
<dbReference type="GO" id="GO:0046336">
    <property type="term" value="P:ethanolamine catabolic process"/>
    <property type="evidence" value="ECO:0007669"/>
    <property type="project" value="UniProtKB-UniRule"/>
</dbReference>
<comment type="subunit">
    <text evidence="5">The basic unit is a heterodimer which dimerizes to form tetramers. The heterotetramers trimerize; 6 large subunits form a core ring with 6 small subunits projecting outwards.</text>
</comment>
<comment type="cofactor">
    <cofactor evidence="5">
        <name>adenosylcob(III)alamin</name>
        <dbReference type="ChEBI" id="CHEBI:18408"/>
    </cofactor>
    <text evidence="5">Binds between the large and small subunits.</text>
</comment>
<keyword evidence="2 5" id="KW-0456">Lyase</keyword>
<organism evidence="6 7">
    <name type="scientific">Yersinia intermedia</name>
    <dbReference type="NCBI Taxonomy" id="631"/>
    <lineage>
        <taxon>Bacteria</taxon>
        <taxon>Pseudomonadati</taxon>
        <taxon>Pseudomonadota</taxon>
        <taxon>Gammaproteobacteria</taxon>
        <taxon>Enterobacterales</taxon>
        <taxon>Yersiniaceae</taxon>
        <taxon>Yersinia</taxon>
    </lineage>
</organism>
<comment type="pathway">
    <text evidence="5">Amine and polyamine degradation; ethanolamine degradation.</text>
</comment>
<dbReference type="STRING" id="631.CH53_2421"/>
<comment type="similarity">
    <text evidence="5">Belongs to the EutC family.</text>
</comment>
<dbReference type="HAMAP" id="MF_00601">
    <property type="entry name" value="EutC"/>
    <property type="match status" value="1"/>
</dbReference>
<evidence type="ECO:0000313" key="7">
    <source>
        <dbReference type="Proteomes" id="UP000038750"/>
    </source>
</evidence>